<evidence type="ECO:0000256" key="4">
    <source>
        <dbReference type="ARBA" id="ARBA00022722"/>
    </source>
</evidence>
<keyword evidence="2" id="KW-0808">Transferase</keyword>
<keyword evidence="3" id="KW-0548">Nucleotidyltransferase</keyword>
<dbReference type="EMBL" id="BGZK01007170">
    <property type="protein sequence ID" value="GBP02650.1"/>
    <property type="molecule type" value="Genomic_DNA"/>
</dbReference>
<evidence type="ECO:0000256" key="1">
    <source>
        <dbReference type="ARBA" id="ARBA00012493"/>
    </source>
</evidence>
<name>A0A4C1SNA2_EUMVA</name>
<dbReference type="InterPro" id="IPR041588">
    <property type="entry name" value="Integrase_H2C2"/>
</dbReference>
<keyword evidence="6" id="KW-0378">Hydrolase</keyword>
<feature type="domain" description="Integrase catalytic" evidence="8">
    <location>
        <begin position="293"/>
        <end position="451"/>
    </location>
</feature>
<reference evidence="9 10" key="1">
    <citation type="journal article" date="2019" name="Commun. Biol.">
        <title>The bagworm genome reveals a unique fibroin gene that provides high tensile strength.</title>
        <authorList>
            <person name="Kono N."/>
            <person name="Nakamura H."/>
            <person name="Ohtoshi R."/>
            <person name="Tomita M."/>
            <person name="Numata K."/>
            <person name="Arakawa K."/>
        </authorList>
    </citation>
    <scope>NUCLEOTIDE SEQUENCE [LARGE SCALE GENOMIC DNA]</scope>
</reference>
<evidence type="ECO:0000313" key="10">
    <source>
        <dbReference type="Proteomes" id="UP000299102"/>
    </source>
</evidence>
<dbReference type="GO" id="GO:0004519">
    <property type="term" value="F:endonuclease activity"/>
    <property type="evidence" value="ECO:0007669"/>
    <property type="project" value="UniProtKB-KW"/>
</dbReference>
<dbReference type="Pfam" id="PF00665">
    <property type="entry name" value="rve"/>
    <property type="match status" value="1"/>
</dbReference>
<dbReference type="InterPro" id="IPR041373">
    <property type="entry name" value="RT_RNaseH"/>
</dbReference>
<evidence type="ECO:0000256" key="3">
    <source>
        <dbReference type="ARBA" id="ARBA00022695"/>
    </source>
</evidence>
<dbReference type="Gene3D" id="3.10.20.370">
    <property type="match status" value="1"/>
</dbReference>
<keyword evidence="4" id="KW-0540">Nuclease</keyword>
<dbReference type="EC" id="2.7.7.49" evidence="1"/>
<dbReference type="InterPro" id="IPR036397">
    <property type="entry name" value="RNaseH_sf"/>
</dbReference>
<dbReference type="Gene3D" id="3.30.420.10">
    <property type="entry name" value="Ribonuclease H-like superfamily/Ribonuclease H"/>
    <property type="match status" value="1"/>
</dbReference>
<dbReference type="Gene3D" id="1.10.340.70">
    <property type="match status" value="1"/>
</dbReference>
<dbReference type="SUPFAM" id="SSF56672">
    <property type="entry name" value="DNA/RNA polymerases"/>
    <property type="match status" value="1"/>
</dbReference>
<dbReference type="GO" id="GO:0042575">
    <property type="term" value="C:DNA polymerase complex"/>
    <property type="evidence" value="ECO:0007669"/>
    <property type="project" value="UniProtKB-ARBA"/>
</dbReference>
<dbReference type="PANTHER" id="PTHR37984:SF5">
    <property type="entry name" value="PROTEIN NYNRIN-LIKE"/>
    <property type="match status" value="1"/>
</dbReference>
<dbReference type="Pfam" id="PF17917">
    <property type="entry name" value="RT_RNaseH"/>
    <property type="match status" value="1"/>
</dbReference>
<protein>
    <recommendedName>
        <fullName evidence="1">RNA-directed DNA polymerase</fullName>
        <ecNumber evidence="1">2.7.7.49</ecNumber>
    </recommendedName>
</protein>
<dbReference type="Proteomes" id="UP000299102">
    <property type="component" value="Unassembled WGS sequence"/>
</dbReference>
<evidence type="ECO:0000259" key="8">
    <source>
        <dbReference type="PROSITE" id="PS50994"/>
    </source>
</evidence>
<dbReference type="GO" id="GO:0016787">
    <property type="term" value="F:hydrolase activity"/>
    <property type="evidence" value="ECO:0007669"/>
    <property type="project" value="UniProtKB-KW"/>
</dbReference>
<evidence type="ECO:0000256" key="7">
    <source>
        <dbReference type="ARBA" id="ARBA00022918"/>
    </source>
</evidence>
<dbReference type="InterPro" id="IPR043502">
    <property type="entry name" value="DNA/RNA_pol_sf"/>
</dbReference>
<dbReference type="FunFam" id="3.10.20.370:FF:000001">
    <property type="entry name" value="Retrovirus-related Pol polyprotein from transposon 17.6-like protein"/>
    <property type="match status" value="1"/>
</dbReference>
<evidence type="ECO:0000313" key="9">
    <source>
        <dbReference type="EMBL" id="GBP02650.1"/>
    </source>
</evidence>
<dbReference type="OrthoDB" id="3863715at2759"/>
<dbReference type="InterPro" id="IPR001584">
    <property type="entry name" value="Integrase_cat-core"/>
</dbReference>
<proteinExistence type="predicted"/>
<evidence type="ECO:0000256" key="6">
    <source>
        <dbReference type="ARBA" id="ARBA00022801"/>
    </source>
</evidence>
<dbReference type="Pfam" id="PF17921">
    <property type="entry name" value="Integrase_H2C2"/>
    <property type="match status" value="1"/>
</dbReference>
<organism evidence="9 10">
    <name type="scientific">Eumeta variegata</name>
    <name type="common">Bagworm moth</name>
    <name type="synonym">Eumeta japonica</name>
    <dbReference type="NCBI Taxonomy" id="151549"/>
    <lineage>
        <taxon>Eukaryota</taxon>
        <taxon>Metazoa</taxon>
        <taxon>Ecdysozoa</taxon>
        <taxon>Arthropoda</taxon>
        <taxon>Hexapoda</taxon>
        <taxon>Insecta</taxon>
        <taxon>Pterygota</taxon>
        <taxon>Neoptera</taxon>
        <taxon>Endopterygota</taxon>
        <taxon>Lepidoptera</taxon>
        <taxon>Glossata</taxon>
        <taxon>Ditrysia</taxon>
        <taxon>Tineoidea</taxon>
        <taxon>Psychidae</taxon>
        <taxon>Oiketicinae</taxon>
        <taxon>Eumeta</taxon>
    </lineage>
</organism>
<evidence type="ECO:0000256" key="5">
    <source>
        <dbReference type="ARBA" id="ARBA00022759"/>
    </source>
</evidence>
<dbReference type="GO" id="GO:0003964">
    <property type="term" value="F:RNA-directed DNA polymerase activity"/>
    <property type="evidence" value="ECO:0007669"/>
    <property type="project" value="UniProtKB-KW"/>
</dbReference>
<dbReference type="GO" id="GO:0003676">
    <property type="term" value="F:nucleic acid binding"/>
    <property type="evidence" value="ECO:0007669"/>
    <property type="project" value="InterPro"/>
</dbReference>
<dbReference type="InterPro" id="IPR050951">
    <property type="entry name" value="Retrovirus_Pol_polyprotein"/>
</dbReference>
<evidence type="ECO:0000256" key="2">
    <source>
        <dbReference type="ARBA" id="ARBA00022679"/>
    </source>
</evidence>
<keyword evidence="7" id="KW-0695">RNA-directed DNA polymerase</keyword>
<gene>
    <name evidence="9" type="primary">Tf2-9</name>
    <name evidence="9" type="ORF">EVAR_69828_1</name>
</gene>
<keyword evidence="10" id="KW-1185">Reference proteome</keyword>
<dbReference type="PROSITE" id="PS50994">
    <property type="entry name" value="INTEGRASE"/>
    <property type="match status" value="1"/>
</dbReference>
<dbReference type="CDD" id="cd09274">
    <property type="entry name" value="RNase_HI_RT_Ty3"/>
    <property type="match status" value="1"/>
</dbReference>
<dbReference type="GO" id="GO:0015074">
    <property type="term" value="P:DNA integration"/>
    <property type="evidence" value="ECO:0007669"/>
    <property type="project" value="InterPro"/>
</dbReference>
<dbReference type="AlphaFoldDB" id="A0A4C1SNA2"/>
<accession>A0A4C1SNA2</accession>
<comment type="caution">
    <text evidence="9">The sequence shown here is derived from an EMBL/GenBank/DDBJ whole genome shotgun (WGS) entry which is preliminary data.</text>
</comment>
<dbReference type="PANTHER" id="PTHR37984">
    <property type="entry name" value="PROTEIN CBG26694"/>
    <property type="match status" value="1"/>
</dbReference>
<keyword evidence="5" id="KW-0255">Endonuclease</keyword>
<dbReference type="InterPro" id="IPR012337">
    <property type="entry name" value="RNaseH-like_sf"/>
</dbReference>
<sequence length="577" mass="66919">MARPLSDLLRKNAKFKLGDLERIAFEQLRGSLIGASVLRLFNPSAVTEIHTDASMHGYGAVLLQRDDEDQQLHPVEYMSRKTTMAEQKYHSYELEVLAVVQALKKWRIFVLGLRVKIVTDCNAFALTMRKQDVPPRVSRWALFLQEFDYSVEHRSGSRMKHVDALSRVSCLMVEDSLRYRIGKAQLQDDWIRAVRQVLEIASYEDFYIKFGLVYKDPIKELIVVPVQMEQEIIRIAHRQGHFSSRKTQDLVEKSFYIPNLQAKVEGVVRSCVECIVSDTKRGRKEGFLNPIDKADRPLITYHLDHVGPMENTHKQYNHILVIVDAFSKFMWLYPTKSTGSNEVVEKLTRQANVFGNPARIITDRGTAFTSNQFRQYCESENIEHLLIATGVPRGNGQVERMHRTIIPILTKLCAEKPANWYKYIDRVQRVMNSTPPRSTGITPFRLLTGLDMRIPDYPDIRGILEEFCIREFEEEREGIRKEARENILRMQQENKKSFDKKRVPETEYAPGELVAIKRTQFGTGMKLRPKFLGPYKITKKLDHGRYQVEKIGNCEGARFTTTVTEFMKKWEPHSGRM</sequence>
<dbReference type="SUPFAM" id="SSF53098">
    <property type="entry name" value="Ribonuclease H-like"/>
    <property type="match status" value="1"/>
</dbReference>
<dbReference type="STRING" id="151549.A0A4C1SNA2"/>